<accession>A0ABU7Z849</accession>
<keyword evidence="2" id="KW-0472">Membrane</keyword>
<evidence type="ECO:0008006" key="5">
    <source>
        <dbReference type="Google" id="ProtNLM"/>
    </source>
</evidence>
<keyword evidence="4" id="KW-1185">Reference proteome</keyword>
<proteinExistence type="predicted"/>
<evidence type="ECO:0000313" key="3">
    <source>
        <dbReference type="EMBL" id="MEG3615572.1"/>
    </source>
</evidence>
<gene>
    <name evidence="3" type="ORF">V5O49_10605</name>
</gene>
<reference evidence="3" key="1">
    <citation type="journal article" date="2024" name="Antonie Van Leeuwenhoek">
        <title>Isoptericola haloaureus sp. nov., a dimorphic actinobacterium isolated from mangrove sediments of southeast India, implicating biosaline agricultural significance through nitrogen fixation and salt tolerance genes.</title>
        <authorList>
            <person name="Prathaban M."/>
            <person name="Prathiviraj R."/>
            <person name="Ravichandran M."/>
            <person name="Natarajan S.D."/>
            <person name="Sobanaa M."/>
            <person name="Hari Krishna Kumar S."/>
            <person name="Chandrasekar V."/>
            <person name="Selvin J."/>
        </authorList>
    </citation>
    <scope>NUCLEOTIDE SEQUENCE</scope>
    <source>
        <strain evidence="3">MP1014</strain>
    </source>
</reference>
<reference evidence="3" key="2">
    <citation type="submission" date="2024-02" db="EMBL/GenBank/DDBJ databases">
        <authorList>
            <person name="Prathaban M."/>
            <person name="Mythili R."/>
            <person name="Sharmila Devi N."/>
            <person name="Sobanaa M."/>
            <person name="Prathiviraj R."/>
            <person name="Selvin J."/>
        </authorList>
    </citation>
    <scope>NUCLEOTIDE SEQUENCE</scope>
    <source>
        <strain evidence="3">MP1014</strain>
    </source>
</reference>
<feature type="coiled-coil region" evidence="1">
    <location>
        <begin position="22"/>
        <end position="49"/>
    </location>
</feature>
<sequence>MDDFSMVNGIFAVVVLLLGAGLGFYTQRRQAAEARREDLRARLRQERVDAYCDFGSALRAYRRAQIHRWRSGNSDTGEASTSAESARDAAAGALFRVQLLASDSSVSEPAVTALKDMNTFREANSSDQFERTRNMTDARIRAFTAAARSELDPHVSQRLDTLVQPASTD</sequence>
<keyword evidence="1" id="KW-0175">Coiled coil</keyword>
<dbReference type="RefSeq" id="WP_332902211.1">
    <property type="nucleotide sequence ID" value="NZ_JBAGLP010000118.1"/>
</dbReference>
<evidence type="ECO:0000256" key="2">
    <source>
        <dbReference type="SAM" id="Phobius"/>
    </source>
</evidence>
<evidence type="ECO:0000313" key="4">
    <source>
        <dbReference type="Proteomes" id="UP001310387"/>
    </source>
</evidence>
<keyword evidence="2" id="KW-0812">Transmembrane</keyword>
<keyword evidence="2" id="KW-1133">Transmembrane helix</keyword>
<dbReference type="Proteomes" id="UP001310387">
    <property type="component" value="Unassembled WGS sequence"/>
</dbReference>
<evidence type="ECO:0000256" key="1">
    <source>
        <dbReference type="SAM" id="Coils"/>
    </source>
</evidence>
<feature type="transmembrane region" description="Helical" evidence="2">
    <location>
        <begin position="6"/>
        <end position="26"/>
    </location>
</feature>
<dbReference type="EMBL" id="JBAGLP010000118">
    <property type="protein sequence ID" value="MEG3615572.1"/>
    <property type="molecule type" value="Genomic_DNA"/>
</dbReference>
<comment type="caution">
    <text evidence="3">The sequence shown here is derived from an EMBL/GenBank/DDBJ whole genome shotgun (WGS) entry which is preliminary data.</text>
</comment>
<organism evidence="3 4">
    <name type="scientific">Isoptericola haloaureus</name>
    <dbReference type="NCBI Taxonomy" id="1542902"/>
    <lineage>
        <taxon>Bacteria</taxon>
        <taxon>Bacillati</taxon>
        <taxon>Actinomycetota</taxon>
        <taxon>Actinomycetes</taxon>
        <taxon>Micrococcales</taxon>
        <taxon>Promicromonosporaceae</taxon>
        <taxon>Isoptericola</taxon>
    </lineage>
</organism>
<name>A0ABU7Z849_9MICO</name>
<protein>
    <recommendedName>
        <fullName evidence="5">Secreted protein</fullName>
    </recommendedName>
</protein>